<keyword evidence="2" id="KW-1185">Reference proteome</keyword>
<name>A0ABT3VCP2_9ACTN</name>
<proteinExistence type="predicted"/>
<protein>
    <recommendedName>
        <fullName evidence="3">Cysteine desulfurase</fullName>
    </recommendedName>
</protein>
<reference evidence="1" key="1">
    <citation type="journal article" date="2022" name="bioRxiv">
        <title>Discovery and biosynthetic assessment of Streptomyces ortus sp nov. isolated from a deep-sea sponge.</title>
        <authorList>
            <person name="Williams S.E."/>
        </authorList>
    </citation>
    <scope>NUCLEOTIDE SEQUENCE</scope>
    <source>
        <strain evidence="1">A15ISP2-DRY2</strain>
    </source>
</reference>
<dbReference type="EMBL" id="JAIFZO010000002">
    <property type="protein sequence ID" value="MCX4237596.1"/>
    <property type="molecule type" value="Genomic_DNA"/>
</dbReference>
<comment type="caution">
    <text evidence="1">The sequence shown here is derived from an EMBL/GenBank/DDBJ whole genome shotgun (WGS) entry which is preliminary data.</text>
</comment>
<accession>A0ABT3VCP2</accession>
<evidence type="ECO:0000313" key="1">
    <source>
        <dbReference type="EMBL" id="MCX4237596.1"/>
    </source>
</evidence>
<organism evidence="1 2">
    <name type="scientific">Streptomyces ortus</name>
    <dbReference type="NCBI Taxonomy" id="2867268"/>
    <lineage>
        <taxon>Bacteria</taxon>
        <taxon>Bacillati</taxon>
        <taxon>Actinomycetota</taxon>
        <taxon>Actinomycetes</taxon>
        <taxon>Kitasatosporales</taxon>
        <taxon>Streptomycetaceae</taxon>
        <taxon>Streptomyces</taxon>
    </lineage>
</organism>
<evidence type="ECO:0008006" key="3">
    <source>
        <dbReference type="Google" id="ProtNLM"/>
    </source>
</evidence>
<dbReference type="Proteomes" id="UP001165590">
    <property type="component" value="Unassembled WGS sequence"/>
</dbReference>
<evidence type="ECO:0000313" key="2">
    <source>
        <dbReference type="Proteomes" id="UP001165590"/>
    </source>
</evidence>
<gene>
    <name evidence="1" type="ORF">K3769_33475</name>
</gene>
<sequence>MPASTASPGSSGSSVSPWIAPAVARLRTADPYVVDNAANSTRTASAVSD</sequence>
<dbReference type="RefSeq" id="WP_267029987.1">
    <property type="nucleotide sequence ID" value="NZ_JAIFZO010000002.1"/>
</dbReference>